<name>A0A1I4YBH9_9CLOT</name>
<dbReference type="EMBL" id="FOVK01000001">
    <property type="protein sequence ID" value="SFN35427.1"/>
    <property type="molecule type" value="Genomic_DNA"/>
</dbReference>
<dbReference type="Proteomes" id="UP000181899">
    <property type="component" value="Unassembled WGS sequence"/>
</dbReference>
<keyword evidence="3" id="KW-0804">Transcription</keyword>
<dbReference type="SUPFAM" id="SSF46785">
    <property type="entry name" value="Winged helix' DNA-binding domain"/>
    <property type="match status" value="1"/>
</dbReference>
<keyword evidence="7" id="KW-1185">Reference proteome</keyword>
<dbReference type="InterPro" id="IPR036388">
    <property type="entry name" value="WH-like_DNA-bd_sf"/>
</dbReference>
<keyword evidence="1" id="KW-0805">Transcription regulation</keyword>
<dbReference type="GO" id="GO:0005737">
    <property type="term" value="C:cytoplasm"/>
    <property type="evidence" value="ECO:0007669"/>
    <property type="project" value="UniProtKB-SubCell"/>
</dbReference>
<evidence type="ECO:0000313" key="6">
    <source>
        <dbReference type="EMBL" id="SFN35427.1"/>
    </source>
</evidence>
<dbReference type="Gene3D" id="1.10.10.10">
    <property type="entry name" value="Winged helix-like DNA-binding domain superfamily/Winged helix DNA-binding domain"/>
    <property type="match status" value="1"/>
</dbReference>
<dbReference type="Pfam" id="PF01047">
    <property type="entry name" value="MarR"/>
    <property type="match status" value="1"/>
</dbReference>
<feature type="domain" description="HTH marR-type" evidence="5">
    <location>
        <begin position="15"/>
        <end position="144"/>
    </location>
</feature>
<dbReference type="SUPFAM" id="SSF53254">
    <property type="entry name" value="Phosphoglycerate mutase-like"/>
    <property type="match status" value="1"/>
</dbReference>
<dbReference type="GO" id="GO:0003677">
    <property type="term" value="F:DNA binding"/>
    <property type="evidence" value="ECO:0007669"/>
    <property type="project" value="UniProtKB-KW"/>
</dbReference>
<dbReference type="GO" id="GO:0003700">
    <property type="term" value="F:DNA-binding transcription factor activity"/>
    <property type="evidence" value="ECO:0007669"/>
    <property type="project" value="InterPro"/>
</dbReference>
<evidence type="ECO:0000259" key="5">
    <source>
        <dbReference type="PROSITE" id="PS50995"/>
    </source>
</evidence>
<dbReference type="STRING" id="398199.SAMN05421804_10176"/>
<dbReference type="InterPro" id="IPR013078">
    <property type="entry name" value="His_Pase_superF_clade-1"/>
</dbReference>
<sequence length="332" mass="38445">MILIKQSKIVLNELLVDLFHDILEIEEKSLRDNGSDLTMTEMHTIHAVGDDRPRTMSEVAKDLNITMGTLTTGIDKLIKKGYVIRKRTEEDKRVVLVELTEKGIEAKKMHDEFHQDMIRSVIDSLDGDEERILTEANLLELMYGSSDYGLTDKGRIQAKKAGEILNSMGYYPDRIIVSSLKRTHETLESMGFSVGDAFRDSRLDERHLGDLEGLEFRHIHKEYPNLFKEWNEDWLHYKPGGGESHLEFQTRVRSFLTELMDSYEDGEKILAVCHGGTMKTIFSEIFQYEEEHFFTLEVYNCSLMRFRKGEKGLIFDALYNVDDFAQRSVENP</sequence>
<dbReference type="InterPro" id="IPR036390">
    <property type="entry name" value="WH_DNA-bd_sf"/>
</dbReference>
<dbReference type="PANTHER" id="PTHR42756">
    <property type="entry name" value="TRANSCRIPTIONAL REGULATOR, MARR"/>
    <property type="match status" value="1"/>
</dbReference>
<protein>
    <submittedName>
        <fullName evidence="6">Broad specificity phosphatase PhoE</fullName>
    </submittedName>
</protein>
<feature type="binding site" evidence="4">
    <location>
        <position position="182"/>
    </location>
    <ligand>
        <name>substrate</name>
    </ligand>
</feature>
<dbReference type="CDD" id="cd07067">
    <property type="entry name" value="HP_PGM_like"/>
    <property type="match status" value="1"/>
</dbReference>
<dbReference type="eggNOG" id="COG0406">
    <property type="taxonomic scope" value="Bacteria"/>
</dbReference>
<dbReference type="SMART" id="SM00855">
    <property type="entry name" value="PGAM"/>
    <property type="match status" value="1"/>
</dbReference>
<accession>A0A1I4YBH9</accession>
<dbReference type="PANTHER" id="PTHR42756:SF1">
    <property type="entry name" value="TRANSCRIPTIONAL REPRESSOR OF EMRAB OPERON"/>
    <property type="match status" value="1"/>
</dbReference>
<evidence type="ECO:0000256" key="2">
    <source>
        <dbReference type="ARBA" id="ARBA00023125"/>
    </source>
</evidence>
<dbReference type="InterPro" id="IPR000835">
    <property type="entry name" value="HTH_MarR-typ"/>
</dbReference>
<proteinExistence type="predicted"/>
<evidence type="ECO:0000313" key="7">
    <source>
        <dbReference type="Proteomes" id="UP000181899"/>
    </source>
</evidence>
<evidence type="ECO:0000256" key="1">
    <source>
        <dbReference type="ARBA" id="ARBA00023015"/>
    </source>
</evidence>
<dbReference type="PRINTS" id="PR00598">
    <property type="entry name" value="HTHMARR"/>
</dbReference>
<dbReference type="Gene3D" id="3.40.50.1240">
    <property type="entry name" value="Phosphoglycerate mutase-like"/>
    <property type="match status" value="1"/>
</dbReference>
<keyword evidence="2" id="KW-0238">DNA-binding</keyword>
<evidence type="ECO:0000256" key="3">
    <source>
        <dbReference type="ARBA" id="ARBA00023163"/>
    </source>
</evidence>
<dbReference type="Pfam" id="PF00300">
    <property type="entry name" value="His_Phos_1"/>
    <property type="match status" value="1"/>
</dbReference>
<evidence type="ECO:0000256" key="4">
    <source>
        <dbReference type="PIRSR" id="PIRSR613078-2"/>
    </source>
</evidence>
<dbReference type="InterPro" id="IPR029033">
    <property type="entry name" value="His_PPase_superfam"/>
</dbReference>
<gene>
    <name evidence="6" type="ORF">SAMN04488695_101504</name>
</gene>
<dbReference type="AlphaFoldDB" id="A0A1I4YBH9"/>
<reference evidence="6 7" key="1">
    <citation type="submission" date="2016-10" db="EMBL/GenBank/DDBJ databases">
        <authorList>
            <person name="de Groot N.N."/>
        </authorList>
    </citation>
    <scope>NUCLEOTIDE SEQUENCE [LARGE SCALE GENOMIC DNA]</scope>
    <source>
        <strain evidence="6 7">ML2</strain>
    </source>
</reference>
<dbReference type="PROSITE" id="PS50995">
    <property type="entry name" value="HTH_MARR_2"/>
    <property type="match status" value="1"/>
</dbReference>
<organism evidence="6 7">
    <name type="scientific">Proteiniclasticum ruminis</name>
    <dbReference type="NCBI Taxonomy" id="398199"/>
    <lineage>
        <taxon>Bacteria</taxon>
        <taxon>Bacillati</taxon>
        <taxon>Bacillota</taxon>
        <taxon>Clostridia</taxon>
        <taxon>Eubacteriales</taxon>
        <taxon>Clostridiaceae</taxon>
        <taxon>Proteiniclasticum</taxon>
    </lineage>
</organism>
<dbReference type="SMART" id="SM00347">
    <property type="entry name" value="HTH_MARR"/>
    <property type="match status" value="1"/>
</dbReference>